<gene>
    <name evidence="5" type="ORF">C7459_110121</name>
</gene>
<organism evidence="5 6">
    <name type="scientific">Tumebacillus permanentifrigoris</name>
    <dbReference type="NCBI Taxonomy" id="378543"/>
    <lineage>
        <taxon>Bacteria</taxon>
        <taxon>Bacillati</taxon>
        <taxon>Bacillota</taxon>
        <taxon>Bacilli</taxon>
        <taxon>Bacillales</taxon>
        <taxon>Alicyclobacillaceae</taxon>
        <taxon>Tumebacillus</taxon>
    </lineage>
</organism>
<dbReference type="Proteomes" id="UP000245634">
    <property type="component" value="Unassembled WGS sequence"/>
</dbReference>
<dbReference type="FunFam" id="3.40.50.300:FF:000011">
    <property type="entry name" value="Putative ABC transporter ATP-binding component"/>
    <property type="match status" value="1"/>
</dbReference>
<dbReference type="OrthoDB" id="9760950at2"/>
<dbReference type="PROSITE" id="PS00211">
    <property type="entry name" value="ABC_TRANSPORTER_1"/>
    <property type="match status" value="2"/>
</dbReference>
<dbReference type="EMBL" id="QGGL01000010">
    <property type="protein sequence ID" value="PWK11592.1"/>
    <property type="molecule type" value="Genomic_DNA"/>
</dbReference>
<feature type="domain" description="ABC transporter" evidence="4">
    <location>
        <begin position="3"/>
        <end position="262"/>
    </location>
</feature>
<dbReference type="GO" id="GO:0003677">
    <property type="term" value="F:DNA binding"/>
    <property type="evidence" value="ECO:0007669"/>
    <property type="project" value="InterPro"/>
</dbReference>
<dbReference type="InterPro" id="IPR003439">
    <property type="entry name" value="ABC_transporter-like_ATP-bd"/>
</dbReference>
<dbReference type="SMART" id="SM00382">
    <property type="entry name" value="AAA"/>
    <property type="match status" value="2"/>
</dbReference>
<evidence type="ECO:0000256" key="1">
    <source>
        <dbReference type="ARBA" id="ARBA00022741"/>
    </source>
</evidence>
<keyword evidence="3" id="KW-0175">Coiled coil</keyword>
<feature type="coiled-coil region" evidence="3">
    <location>
        <begin position="583"/>
        <end position="636"/>
    </location>
</feature>
<sequence length="642" mass="72360">MIVSLANIQKYYGANLVLSDISFEIKAGDRVGLIGRNGQGKTTIAKILTGHFKPDGGSLTLRKGTKIGCLEQIPDYQDETSVYDVLARGYSDVRDAQTRMGVLEAQMTLPEVYESESRLQKVLGDYDRLRTAFEQGGGYEMEAHIERVARGLGIPEAQFQRPFRSLSGGEKTKAGIAALLVERPDLLLLDEPTNHLDMHAIEWLEQYLMTYDGTVVVISHDRYFLDKVVTKVIEIEDGEAFTYHANYSGYQQQKEENLLNQFNAFQEQQKKIKKIQEAIKRLREWAKLNPQNTSFHKKANSMQKMLDRMEKLKRPILERKAIDLHLTQSDRSGKQVAVLEEISKSFGPRQLFQGVSEMLVYGERVFLIGENGAGKSTIFKMLLGDLEPDAGSVKLGARVEVGYLAQEAAPKDESKTVLQYFRDEVAVPMEEGQARGQLSRFLFYGADVFKAVKSLSGGEWTRLRLALLTYLKPNLLLLDEPTNHLDIDSREALEDALDEFPGTLLVISHDRYLINRLSHRIWALEQGQLTNYLGNFEFYKEKRPDRVAFVEKAPLPPAFVPAASPAPRPVPPAAKKKINPYAQAKLEAEIAEAEAQLALLDTGLADPSNAKDATQLQTLYSDRESTQQRLDQLLEQWMEMEG</sequence>
<evidence type="ECO:0000256" key="2">
    <source>
        <dbReference type="ARBA" id="ARBA00022840"/>
    </source>
</evidence>
<keyword evidence="1" id="KW-0547">Nucleotide-binding</keyword>
<dbReference type="InterPro" id="IPR032524">
    <property type="entry name" value="ABC_tran_C"/>
</dbReference>
<name>A0A316D9H9_9BACL</name>
<feature type="domain" description="ABC transporter" evidence="4">
    <location>
        <begin position="337"/>
        <end position="551"/>
    </location>
</feature>
<accession>A0A316D9H9</accession>
<dbReference type="InterPro" id="IPR037118">
    <property type="entry name" value="Val-tRNA_synth_C_sf"/>
</dbReference>
<keyword evidence="2" id="KW-0067">ATP-binding</keyword>
<dbReference type="InterPro" id="IPR051309">
    <property type="entry name" value="ABCF_ATPase"/>
</dbReference>
<dbReference type="AlphaFoldDB" id="A0A316D9H9"/>
<dbReference type="InterPro" id="IPR027417">
    <property type="entry name" value="P-loop_NTPase"/>
</dbReference>
<dbReference type="GO" id="GO:0016887">
    <property type="term" value="F:ATP hydrolysis activity"/>
    <property type="evidence" value="ECO:0007669"/>
    <property type="project" value="InterPro"/>
</dbReference>
<dbReference type="CDD" id="cd03221">
    <property type="entry name" value="ABCF_EF-3"/>
    <property type="match status" value="2"/>
</dbReference>
<dbReference type="InterPro" id="IPR032781">
    <property type="entry name" value="ABC_tran_Xtn"/>
</dbReference>
<dbReference type="SUPFAM" id="SSF52540">
    <property type="entry name" value="P-loop containing nucleoside triphosphate hydrolases"/>
    <property type="match status" value="2"/>
</dbReference>
<dbReference type="Gene3D" id="1.10.287.380">
    <property type="entry name" value="Valyl-tRNA synthetase, C-terminal domain"/>
    <property type="match status" value="1"/>
</dbReference>
<protein>
    <submittedName>
        <fullName evidence="5">ATPase subunit of ABC transporter with duplicated ATPase domains</fullName>
    </submittedName>
</protein>
<dbReference type="PROSITE" id="PS50893">
    <property type="entry name" value="ABC_TRANSPORTER_2"/>
    <property type="match status" value="2"/>
</dbReference>
<evidence type="ECO:0000313" key="6">
    <source>
        <dbReference type="Proteomes" id="UP000245634"/>
    </source>
</evidence>
<comment type="caution">
    <text evidence="5">The sequence shown here is derived from an EMBL/GenBank/DDBJ whole genome shotgun (WGS) entry which is preliminary data.</text>
</comment>
<dbReference type="GO" id="GO:0005524">
    <property type="term" value="F:ATP binding"/>
    <property type="evidence" value="ECO:0007669"/>
    <property type="project" value="UniProtKB-KW"/>
</dbReference>
<dbReference type="Pfam" id="PF12848">
    <property type="entry name" value="ABC_tran_Xtn"/>
    <property type="match status" value="1"/>
</dbReference>
<evidence type="ECO:0000256" key="3">
    <source>
        <dbReference type="SAM" id="Coils"/>
    </source>
</evidence>
<dbReference type="PANTHER" id="PTHR42855:SF2">
    <property type="entry name" value="DRUG RESISTANCE ABC TRANSPORTER,ATP-BINDING PROTEIN"/>
    <property type="match status" value="1"/>
</dbReference>
<evidence type="ECO:0000259" key="4">
    <source>
        <dbReference type="PROSITE" id="PS50893"/>
    </source>
</evidence>
<dbReference type="PANTHER" id="PTHR42855">
    <property type="entry name" value="ABC TRANSPORTER ATP-BINDING SUBUNIT"/>
    <property type="match status" value="1"/>
</dbReference>
<dbReference type="InterPro" id="IPR017871">
    <property type="entry name" value="ABC_transporter-like_CS"/>
</dbReference>
<evidence type="ECO:0000313" key="5">
    <source>
        <dbReference type="EMBL" id="PWK11592.1"/>
    </source>
</evidence>
<dbReference type="NCBIfam" id="NF000355">
    <property type="entry name" value="ribo_prot_ABC_F"/>
    <property type="match status" value="1"/>
</dbReference>
<dbReference type="InterPro" id="IPR003593">
    <property type="entry name" value="AAA+_ATPase"/>
</dbReference>
<dbReference type="Pfam" id="PF00005">
    <property type="entry name" value="ABC_tran"/>
    <property type="match status" value="2"/>
</dbReference>
<keyword evidence="6" id="KW-1185">Reference proteome</keyword>
<dbReference type="RefSeq" id="WP_109689724.1">
    <property type="nucleotide sequence ID" value="NZ_QGGL01000010.1"/>
</dbReference>
<dbReference type="Gene3D" id="3.40.50.300">
    <property type="entry name" value="P-loop containing nucleotide triphosphate hydrolases"/>
    <property type="match status" value="2"/>
</dbReference>
<reference evidence="5 6" key="1">
    <citation type="submission" date="2018-05" db="EMBL/GenBank/DDBJ databases">
        <title>Genomic Encyclopedia of Type Strains, Phase IV (KMG-IV): sequencing the most valuable type-strain genomes for metagenomic binning, comparative biology and taxonomic classification.</title>
        <authorList>
            <person name="Goeker M."/>
        </authorList>
    </citation>
    <scope>NUCLEOTIDE SEQUENCE [LARGE SCALE GENOMIC DNA]</scope>
    <source>
        <strain evidence="5 6">DSM 18773</strain>
    </source>
</reference>
<dbReference type="Pfam" id="PF16326">
    <property type="entry name" value="ABC_tran_CTD"/>
    <property type="match status" value="1"/>
</dbReference>
<proteinExistence type="predicted"/>